<feature type="binding site" evidence="12">
    <location>
        <position position="287"/>
    </location>
    <ligand>
        <name>K(+)</name>
        <dbReference type="ChEBI" id="CHEBI:29103"/>
    </ligand>
</feature>
<dbReference type="GO" id="GO:0019303">
    <property type="term" value="P:D-ribose catabolic process"/>
    <property type="evidence" value="ECO:0007669"/>
    <property type="project" value="UniProtKB-UniRule"/>
</dbReference>
<comment type="function">
    <text evidence="12">Catalyzes the phosphorylation of ribose at O-5 in a reaction requiring ATP and magnesium. The resulting D-ribose-5-phosphate can then be used either for sythesis of nucleotides, histidine, and tryptophan, or as a component of the pentose phosphate pathway.</text>
</comment>
<proteinExistence type="inferred from homology"/>
<evidence type="ECO:0000256" key="3">
    <source>
        <dbReference type="ARBA" id="ARBA00016943"/>
    </source>
</evidence>
<evidence type="ECO:0000256" key="10">
    <source>
        <dbReference type="ARBA" id="ARBA00022958"/>
    </source>
</evidence>
<feature type="binding site" evidence="12">
    <location>
        <position position="248"/>
    </location>
    <ligand>
        <name>K(+)</name>
        <dbReference type="ChEBI" id="CHEBI:29103"/>
    </ligand>
</feature>
<keyword evidence="12" id="KW-0963">Cytoplasm</keyword>
<evidence type="ECO:0000256" key="1">
    <source>
        <dbReference type="ARBA" id="ARBA00005380"/>
    </source>
</evidence>
<dbReference type="PRINTS" id="PR00990">
    <property type="entry name" value="RIBOKINASE"/>
</dbReference>
<dbReference type="GO" id="GO:0046872">
    <property type="term" value="F:metal ion binding"/>
    <property type="evidence" value="ECO:0007669"/>
    <property type="project" value="UniProtKB-KW"/>
</dbReference>
<feature type="binding site" evidence="12">
    <location>
        <begin position="39"/>
        <end position="43"/>
    </location>
    <ligand>
        <name>substrate</name>
    </ligand>
</feature>
<dbReference type="Proteomes" id="UP000617681">
    <property type="component" value="Chromosome"/>
</dbReference>
<feature type="binding site" evidence="12">
    <location>
        <begin position="220"/>
        <end position="225"/>
    </location>
    <ligand>
        <name>ATP</name>
        <dbReference type="ChEBI" id="CHEBI:30616"/>
    </ligand>
</feature>
<evidence type="ECO:0000256" key="2">
    <source>
        <dbReference type="ARBA" id="ARBA00012035"/>
    </source>
</evidence>
<feature type="binding site" evidence="12">
    <location>
        <begin position="251"/>
        <end position="252"/>
    </location>
    <ligand>
        <name>ATP</name>
        <dbReference type="ChEBI" id="CHEBI:30616"/>
    </ligand>
</feature>
<dbReference type="InterPro" id="IPR002173">
    <property type="entry name" value="Carboh/pur_kinase_PfkB_CS"/>
</dbReference>
<evidence type="ECO:0000256" key="7">
    <source>
        <dbReference type="ARBA" id="ARBA00022777"/>
    </source>
</evidence>
<evidence type="ECO:0000256" key="4">
    <source>
        <dbReference type="ARBA" id="ARBA00022679"/>
    </source>
</evidence>
<dbReference type="PROSITE" id="PS00584">
    <property type="entry name" value="PFKB_KINASES_2"/>
    <property type="match status" value="1"/>
</dbReference>
<sequence>MNAVYVVGSANFDRFLYVDNFVVAGETISSSRLEEACGGKGLNQAVAAARAGAQTWMVGNLGGDGAGETIRRAIDQENNLHQDFLATDVHTPTGQAMIQINAEGNNAIVLIAGSNATITREHIDEALANLAKGDVVIFQREIPDEMTKHALKLAKSKGAFTILNLAPGIADTSLLSNVDLLIVNETEAATLLGLDGNSAPNPQDLPARILKETGTDTILTYGDKGAFVATSAETFHEPAMKCEVVDTTGAGDAFVGALAAQLAEGSAISAATRFAIAASTAACGSKGAQSYSERRKDFEKLVKQN</sequence>
<dbReference type="InterPro" id="IPR029056">
    <property type="entry name" value="Ribokinase-like"/>
</dbReference>
<evidence type="ECO:0000256" key="12">
    <source>
        <dbReference type="HAMAP-Rule" id="MF_01987"/>
    </source>
</evidence>
<comment type="similarity">
    <text evidence="1">Belongs to the carbohydrate kinase pfkB family.</text>
</comment>
<feature type="binding site" evidence="12">
    <location>
        <position position="246"/>
    </location>
    <ligand>
        <name>K(+)</name>
        <dbReference type="ChEBI" id="CHEBI:29103"/>
    </ligand>
</feature>
<dbReference type="InterPro" id="IPR002139">
    <property type="entry name" value="Ribo/fructo_kinase"/>
</dbReference>
<evidence type="ECO:0000256" key="5">
    <source>
        <dbReference type="ARBA" id="ARBA00022723"/>
    </source>
</evidence>
<keyword evidence="8 12" id="KW-0067">ATP-binding</keyword>
<dbReference type="InterPro" id="IPR011611">
    <property type="entry name" value="PfkB_dom"/>
</dbReference>
<keyword evidence="9 12" id="KW-0460">Magnesium</keyword>
<feature type="binding site" evidence="12">
    <location>
        <position position="141"/>
    </location>
    <ligand>
        <name>substrate</name>
    </ligand>
</feature>
<dbReference type="EMBL" id="CP069534">
    <property type="protein sequence ID" value="QRP70711.1"/>
    <property type="molecule type" value="Genomic_DNA"/>
</dbReference>
<dbReference type="Gene3D" id="3.40.1190.20">
    <property type="match status" value="1"/>
</dbReference>
<protein>
    <recommendedName>
        <fullName evidence="3 12">Ribokinase</fullName>
        <shortName evidence="12">RK</shortName>
        <ecNumber evidence="2 12">2.7.1.15</ecNumber>
    </recommendedName>
</protein>
<dbReference type="AlphaFoldDB" id="A0AAX1L8G3"/>
<comment type="subunit">
    <text evidence="12">Homodimer.</text>
</comment>
<reference evidence="14" key="1">
    <citation type="submission" date="2021-02" db="EMBL/GenBank/DDBJ databases">
        <title>FDA dAtabase for Regulatory Grade micrObial Sequences (FDA-ARGOS): Supporting development and validation of Infectious Disease Dx tests.</title>
        <authorList>
            <person name="Sproer C."/>
            <person name="Gronow S."/>
            <person name="Severitt S."/>
            <person name="Schroder I."/>
            <person name="Tallon L."/>
            <person name="Sadzewicz L."/>
            <person name="Zhao X."/>
            <person name="Boylan J."/>
            <person name="Ott S."/>
            <person name="Bowen H."/>
            <person name="Vavikolanu K."/>
            <person name="Mehta A."/>
            <person name="Aluvathingal J."/>
            <person name="Nadendla S."/>
            <person name="Lowell S."/>
            <person name="Myers T."/>
            <person name="Yan Y."/>
            <person name="Sichtig H."/>
        </authorList>
    </citation>
    <scope>NUCLEOTIDE SEQUENCE</scope>
    <source>
        <strain evidence="14">FDAARGOS_1191</strain>
    </source>
</reference>
<dbReference type="PANTHER" id="PTHR10584:SF166">
    <property type="entry name" value="RIBOKINASE"/>
    <property type="match status" value="1"/>
</dbReference>
<dbReference type="Pfam" id="PF00294">
    <property type="entry name" value="PfkB"/>
    <property type="match status" value="1"/>
</dbReference>
<accession>A0AAX1L8G3</accession>
<evidence type="ECO:0000256" key="11">
    <source>
        <dbReference type="ARBA" id="ARBA00023277"/>
    </source>
</evidence>
<keyword evidence="7 12" id="KW-0418">Kinase</keyword>
<dbReference type="PANTHER" id="PTHR10584">
    <property type="entry name" value="SUGAR KINASE"/>
    <property type="match status" value="1"/>
</dbReference>
<name>A0AAX1L8G3_9CORY</name>
<keyword evidence="11 12" id="KW-0119">Carbohydrate metabolism</keyword>
<comment type="activity regulation">
    <text evidence="12">Activated by a monovalent cation that binds near, but not in, the active site. The most likely occupant of the site in vivo is potassium. Ion binding induces a conformational change that may alter substrate affinity.</text>
</comment>
<dbReference type="CDD" id="cd01174">
    <property type="entry name" value="ribokinase"/>
    <property type="match status" value="1"/>
</dbReference>
<dbReference type="GO" id="GO:0005737">
    <property type="term" value="C:cytoplasm"/>
    <property type="evidence" value="ECO:0007669"/>
    <property type="project" value="UniProtKB-SubCell"/>
</dbReference>
<dbReference type="RefSeq" id="WP_005393021.1">
    <property type="nucleotide sequence ID" value="NZ_CP069534.1"/>
</dbReference>
<organism evidence="14 15">
    <name type="scientific">Corynebacterium glucuronolyticum</name>
    <dbReference type="NCBI Taxonomy" id="39791"/>
    <lineage>
        <taxon>Bacteria</taxon>
        <taxon>Bacillati</taxon>
        <taxon>Actinomycetota</taxon>
        <taxon>Actinomycetes</taxon>
        <taxon>Mycobacteriales</taxon>
        <taxon>Corynebacteriaceae</taxon>
        <taxon>Corynebacterium</taxon>
    </lineage>
</organism>
<evidence type="ECO:0000313" key="14">
    <source>
        <dbReference type="EMBL" id="QRP70711.1"/>
    </source>
</evidence>
<comment type="catalytic activity">
    <reaction evidence="12">
        <text>D-ribose + ATP = D-ribose 5-phosphate + ADP + H(+)</text>
        <dbReference type="Rhea" id="RHEA:13697"/>
        <dbReference type="ChEBI" id="CHEBI:15378"/>
        <dbReference type="ChEBI" id="CHEBI:30616"/>
        <dbReference type="ChEBI" id="CHEBI:47013"/>
        <dbReference type="ChEBI" id="CHEBI:78346"/>
        <dbReference type="ChEBI" id="CHEBI:456216"/>
        <dbReference type="EC" id="2.7.1.15"/>
    </reaction>
</comment>
<feature type="binding site" evidence="12">
    <location>
        <begin position="11"/>
        <end position="13"/>
    </location>
    <ligand>
        <name>substrate</name>
    </ligand>
</feature>
<feature type="binding site" evidence="12">
    <location>
        <position position="184"/>
    </location>
    <ligand>
        <name>ATP</name>
        <dbReference type="ChEBI" id="CHEBI:30616"/>
    </ligand>
</feature>
<dbReference type="GO" id="GO:0004747">
    <property type="term" value="F:ribokinase activity"/>
    <property type="evidence" value="ECO:0007669"/>
    <property type="project" value="UniProtKB-UniRule"/>
</dbReference>
<comment type="similarity">
    <text evidence="12">Belongs to the carbohydrate kinase PfkB family. Ribokinase subfamily.</text>
</comment>
<feature type="binding site" evidence="12">
    <location>
        <position position="285"/>
    </location>
    <ligand>
        <name>K(+)</name>
        <dbReference type="ChEBI" id="CHEBI:29103"/>
    </ligand>
</feature>
<comment type="caution">
    <text evidence="12">Lacks conserved residue(s) required for the propagation of feature annotation.</text>
</comment>
<dbReference type="HAMAP" id="MF_01987">
    <property type="entry name" value="Ribokinase"/>
    <property type="match status" value="1"/>
</dbReference>
<evidence type="ECO:0000313" key="15">
    <source>
        <dbReference type="Proteomes" id="UP000617681"/>
    </source>
</evidence>
<dbReference type="GO" id="GO:0005524">
    <property type="term" value="F:ATP binding"/>
    <property type="evidence" value="ECO:0007669"/>
    <property type="project" value="UniProtKB-UniRule"/>
</dbReference>
<dbReference type="InterPro" id="IPR011877">
    <property type="entry name" value="Ribokinase"/>
</dbReference>
<gene>
    <name evidence="12" type="primary">rbsK</name>
    <name evidence="14" type="ORF">I6J21_00585</name>
</gene>
<feature type="binding site" evidence="12">
    <location>
        <position position="282"/>
    </location>
    <ligand>
        <name>K(+)</name>
        <dbReference type="ChEBI" id="CHEBI:29103"/>
    </ligand>
</feature>
<dbReference type="SUPFAM" id="SSF53613">
    <property type="entry name" value="Ribokinase-like"/>
    <property type="match status" value="1"/>
</dbReference>
<feature type="active site" description="Proton acceptor" evidence="12">
    <location>
        <position position="252"/>
    </location>
</feature>
<evidence type="ECO:0000256" key="6">
    <source>
        <dbReference type="ARBA" id="ARBA00022741"/>
    </source>
</evidence>
<evidence type="ECO:0000256" key="9">
    <source>
        <dbReference type="ARBA" id="ARBA00022842"/>
    </source>
</evidence>
<keyword evidence="6 12" id="KW-0547">Nucleotide-binding</keyword>
<comment type="cofactor">
    <cofactor evidence="12">
        <name>Mg(2+)</name>
        <dbReference type="ChEBI" id="CHEBI:18420"/>
    </cofactor>
    <text evidence="12">Requires a divalent cation, most likely magnesium in vivo, as an electrophilic catalyst to aid phosphoryl group transfer. It is the chelate of the metal and the nucleotide that is the actual substrate.</text>
</comment>
<keyword evidence="5 12" id="KW-0479">Metal-binding</keyword>
<keyword evidence="4 12" id="KW-0808">Transferase</keyword>
<feature type="binding site" evidence="12">
    <location>
        <position position="252"/>
    </location>
    <ligand>
        <name>substrate</name>
    </ligand>
</feature>
<evidence type="ECO:0000259" key="13">
    <source>
        <dbReference type="Pfam" id="PF00294"/>
    </source>
</evidence>
<comment type="subcellular location">
    <subcellularLocation>
        <location evidence="12">Cytoplasm</location>
    </subcellularLocation>
</comment>
<evidence type="ECO:0000256" key="8">
    <source>
        <dbReference type="ARBA" id="ARBA00022840"/>
    </source>
</evidence>
<comment type="pathway">
    <text evidence="12">Carbohydrate metabolism; D-ribose degradation; D-ribose 5-phosphate from beta-D-ribopyranose: step 2/2.</text>
</comment>
<dbReference type="EC" id="2.7.1.15" evidence="2 12"/>
<feature type="domain" description="Carbohydrate kinase PfkB" evidence="13">
    <location>
        <begin position="2"/>
        <end position="290"/>
    </location>
</feature>
<keyword evidence="10 12" id="KW-0630">Potassium</keyword>